<evidence type="ECO:0000256" key="1">
    <source>
        <dbReference type="SAM" id="MobiDB-lite"/>
    </source>
</evidence>
<dbReference type="PANTHER" id="PTHR41339">
    <property type="entry name" value="LIPL48"/>
    <property type="match status" value="1"/>
</dbReference>
<name>A0ABS7T7B4_9GAMM</name>
<feature type="compositionally biased region" description="Pro residues" evidence="1">
    <location>
        <begin position="39"/>
        <end position="61"/>
    </location>
</feature>
<evidence type="ECO:0008006" key="4">
    <source>
        <dbReference type="Google" id="ProtNLM"/>
    </source>
</evidence>
<keyword evidence="3" id="KW-1185">Reference proteome</keyword>
<reference evidence="2 3" key="1">
    <citation type="submission" date="2021-09" db="EMBL/GenBank/DDBJ databases">
        <title>Lysobacter sp. 13A isolated from the river sediment.</title>
        <authorList>
            <person name="Liu H."/>
            <person name="Li S."/>
            <person name="Mao S."/>
        </authorList>
    </citation>
    <scope>NUCLEOTIDE SEQUENCE [LARGE SCALE GENOMIC DNA]</scope>
    <source>
        <strain evidence="2 3">13A</strain>
    </source>
</reference>
<protein>
    <recommendedName>
        <fullName evidence="4">Lipoprotein</fullName>
    </recommendedName>
</protein>
<proteinExistence type="predicted"/>
<evidence type="ECO:0000313" key="2">
    <source>
        <dbReference type="EMBL" id="MBZ4039770.1"/>
    </source>
</evidence>
<feature type="region of interest" description="Disordered" evidence="1">
    <location>
        <begin position="26"/>
        <end position="70"/>
    </location>
</feature>
<accession>A0ABS7T7B4</accession>
<gene>
    <name evidence="2" type="ORF">K6753_09500</name>
</gene>
<evidence type="ECO:0000313" key="3">
    <source>
        <dbReference type="Proteomes" id="UP001430954"/>
    </source>
</evidence>
<dbReference type="EMBL" id="JAINZW010000004">
    <property type="protein sequence ID" value="MBZ4039770.1"/>
    <property type="molecule type" value="Genomic_DNA"/>
</dbReference>
<organism evidence="2 3">
    <name type="scientific">Novilysobacter selenitireducens</name>
    <dbReference type="NCBI Taxonomy" id="2872639"/>
    <lineage>
        <taxon>Bacteria</taxon>
        <taxon>Pseudomonadati</taxon>
        <taxon>Pseudomonadota</taxon>
        <taxon>Gammaproteobacteria</taxon>
        <taxon>Lysobacterales</taxon>
        <taxon>Lysobacteraceae</taxon>
        <taxon>Novilysobacter</taxon>
    </lineage>
</organism>
<dbReference type="Proteomes" id="UP001430954">
    <property type="component" value="Unassembled WGS sequence"/>
</dbReference>
<sequence length="489" mass="50581">MSVRNNSRTLLMTFGAVLALSGCGGNGADRVASPGEGAFPPPPPTAPPPPPPPPTSPPPTGGPAAECPEGFANIGTVADGTLRACRVPELIVGDLVIPNRDGTVYAISGRVAVGEDQGGDIDNPTAGTRDGILTIEPGVTLYGSAGADLLVVNRGSQIYAEGTAQEPIVFTARQSVEGETNVDSIGLWGGVAILGRAPISACPGTTVSGTPECQEQVEGTNAFYGGNAPRDNSGVMRYVRVQHSGFEVTPNNELNGITLAGVGDGTTFDHIQVHNSSDDGIEIFGGTVKGRYIVLTGNDDDSLDTDTGWDGALQFGIVLQRSNGGDRMSEWSAIRREPYSNPKVANFTYVGRAGGGAALTLNQGTQAEFYNTVVTRPAGGTGDAEFCFRIDDDNTSGTFGSVHFSCPVAFADQRAADAFNAGTDNVADGTSTLTATFVNGANETAVPAFQGLQAVDSFFQQVDYIGGVRNASDTWWQGWTCGLDGNTPC</sequence>
<dbReference type="RefSeq" id="WP_223676227.1">
    <property type="nucleotide sequence ID" value="NZ_JAINZW010000004.1"/>
</dbReference>
<comment type="caution">
    <text evidence="2">The sequence shown here is derived from an EMBL/GenBank/DDBJ whole genome shotgun (WGS) entry which is preliminary data.</text>
</comment>
<dbReference type="PROSITE" id="PS51257">
    <property type="entry name" value="PROKAR_LIPOPROTEIN"/>
    <property type="match status" value="1"/>
</dbReference>
<dbReference type="PANTHER" id="PTHR41339:SF1">
    <property type="entry name" value="SECRETED PROTEIN"/>
    <property type="match status" value="1"/>
</dbReference>